<dbReference type="EMBL" id="RAYQ01000023">
    <property type="protein sequence ID" value="RKI89404.1"/>
    <property type="molecule type" value="Genomic_DNA"/>
</dbReference>
<evidence type="ECO:0000259" key="1">
    <source>
        <dbReference type="Pfam" id="PF13304"/>
    </source>
</evidence>
<comment type="caution">
    <text evidence="2">The sequence shown here is derived from an EMBL/GenBank/DDBJ whole genome shotgun (WGS) entry which is preliminary data.</text>
</comment>
<dbReference type="PANTHER" id="PTHR40396:SF1">
    <property type="entry name" value="ATPASE AAA-TYPE CORE DOMAIN-CONTAINING PROTEIN"/>
    <property type="match status" value="1"/>
</dbReference>
<protein>
    <recommendedName>
        <fullName evidence="1">ATPase AAA-type core domain-containing protein</fullName>
    </recommendedName>
</protein>
<gene>
    <name evidence="2" type="ORF">D7V94_18290</name>
</gene>
<dbReference type="PANTHER" id="PTHR40396">
    <property type="entry name" value="ATPASE-LIKE PROTEIN"/>
    <property type="match status" value="1"/>
</dbReference>
<dbReference type="OrthoDB" id="9809324at2"/>
<evidence type="ECO:0000313" key="3">
    <source>
        <dbReference type="Proteomes" id="UP000280696"/>
    </source>
</evidence>
<evidence type="ECO:0000313" key="2">
    <source>
        <dbReference type="EMBL" id="RKI89404.1"/>
    </source>
</evidence>
<accession>A0A3A9AE81</accession>
<dbReference type="AlphaFoldDB" id="A0A3A9AE81"/>
<reference evidence="2 3" key="1">
    <citation type="submission" date="2018-09" db="EMBL/GenBank/DDBJ databases">
        <title>Murine metabolic-syndrome-specific gut microbial biobank.</title>
        <authorList>
            <person name="Liu C."/>
        </authorList>
    </citation>
    <scope>NUCLEOTIDE SEQUENCE [LARGE SCALE GENOMIC DNA]</scope>
    <source>
        <strain evidence="2 3">0.1xD8-82</strain>
    </source>
</reference>
<organism evidence="2 3">
    <name type="scientific">Parablautia intestinalis</name>
    <dbReference type="NCBI Taxonomy" id="2320100"/>
    <lineage>
        <taxon>Bacteria</taxon>
        <taxon>Bacillati</taxon>
        <taxon>Bacillota</taxon>
        <taxon>Clostridia</taxon>
        <taxon>Lachnospirales</taxon>
        <taxon>Lachnospiraceae</taxon>
        <taxon>Parablautia</taxon>
    </lineage>
</organism>
<feature type="domain" description="ATPase AAA-type core" evidence="1">
    <location>
        <begin position="30"/>
        <end position="267"/>
    </location>
</feature>
<dbReference type="SUPFAM" id="SSF52540">
    <property type="entry name" value="P-loop containing nucleoside triphosphate hydrolases"/>
    <property type="match status" value="1"/>
</dbReference>
<dbReference type="Proteomes" id="UP000280696">
    <property type="component" value="Unassembled WGS sequence"/>
</dbReference>
<sequence length="328" mass="39130">MGLSEWLYELKSGKEDVIFERIVENDQYYFDENLFQSKESREQFHFFIKDANRISTTLLLHEIKRRKMEETDFDVFRKVYDWFQYKLIVIYPETKIGASFFLFNSDNKKLVNILKYLDTGITDYNMRTMNEAAFKEYFPDESLAEKFLRKPSRHDQVPSKGILNFGNTLFELDYGKEGVEKIAKLMFQHGADESKYEYGEESDGTQRVIELLDVILNDDEDKVFVVDELDRSLHPQMTIRFVETFLKFSVEKTTQMIITTHESNLMDLNILRRDEIWFAEKDQDNNTKLYTLEKFKIRYDKVVSKDYLAGRYGAVPAFKDFEYVWGKE</sequence>
<dbReference type="GO" id="GO:0016887">
    <property type="term" value="F:ATP hydrolysis activity"/>
    <property type="evidence" value="ECO:0007669"/>
    <property type="project" value="InterPro"/>
</dbReference>
<keyword evidence="3" id="KW-1185">Reference proteome</keyword>
<proteinExistence type="predicted"/>
<dbReference type="InterPro" id="IPR027417">
    <property type="entry name" value="P-loop_NTPase"/>
</dbReference>
<dbReference type="Pfam" id="PF13304">
    <property type="entry name" value="AAA_21"/>
    <property type="match status" value="1"/>
</dbReference>
<dbReference type="Gene3D" id="3.40.50.300">
    <property type="entry name" value="P-loop containing nucleotide triphosphate hydrolases"/>
    <property type="match status" value="1"/>
</dbReference>
<name>A0A3A9AE81_9FIRM</name>
<dbReference type="GO" id="GO:0005524">
    <property type="term" value="F:ATP binding"/>
    <property type="evidence" value="ECO:0007669"/>
    <property type="project" value="InterPro"/>
</dbReference>
<dbReference type="InterPro" id="IPR003959">
    <property type="entry name" value="ATPase_AAA_core"/>
</dbReference>